<gene>
    <name evidence="1" type="ORF">OWV82_015719</name>
</gene>
<proteinExistence type="predicted"/>
<protein>
    <submittedName>
        <fullName evidence="1">Blue copper protein</fullName>
    </submittedName>
</protein>
<accession>A0ACC1XQD0</accession>
<dbReference type="Proteomes" id="UP001164539">
    <property type="component" value="Chromosome 8"/>
</dbReference>
<dbReference type="EMBL" id="CM051401">
    <property type="protein sequence ID" value="KAJ4713662.1"/>
    <property type="molecule type" value="Genomic_DNA"/>
</dbReference>
<sequence length="215" mass="22768">MAGAWVPWNVIVNGVIGLSSLALVLLNCVSATDHVVSGSSGCHLIPSTINAYVGDTLEFTDSLGLNVEEVNQREYATCSTVNSIAVHNSSHTVVPLNQPGMLYFICGGHAGCTMGLKFCLNVLPQLAANVTGRGAGIGGSLPKSPRRPSKSPSKRSSPPPPSTPDHELPDINIPETASSPTTSVSYGVTITARCYDFWWAILFATVLVYYSLLMF</sequence>
<evidence type="ECO:0000313" key="2">
    <source>
        <dbReference type="Proteomes" id="UP001164539"/>
    </source>
</evidence>
<reference evidence="1 2" key="1">
    <citation type="journal article" date="2023" name="Science">
        <title>Complex scaffold remodeling in plant triterpene biosynthesis.</title>
        <authorList>
            <person name="De La Pena R."/>
            <person name="Hodgson H."/>
            <person name="Liu J.C."/>
            <person name="Stephenson M.J."/>
            <person name="Martin A.C."/>
            <person name="Owen C."/>
            <person name="Harkess A."/>
            <person name="Leebens-Mack J."/>
            <person name="Jimenez L.E."/>
            <person name="Osbourn A."/>
            <person name="Sattely E.S."/>
        </authorList>
    </citation>
    <scope>NUCLEOTIDE SEQUENCE [LARGE SCALE GENOMIC DNA]</scope>
    <source>
        <strain evidence="2">cv. JPN11</strain>
        <tissue evidence="1">Leaf</tissue>
    </source>
</reference>
<keyword evidence="2" id="KW-1185">Reference proteome</keyword>
<comment type="caution">
    <text evidence="1">The sequence shown here is derived from an EMBL/GenBank/DDBJ whole genome shotgun (WGS) entry which is preliminary data.</text>
</comment>
<organism evidence="1 2">
    <name type="scientific">Melia azedarach</name>
    <name type="common">Chinaberry tree</name>
    <dbReference type="NCBI Taxonomy" id="155640"/>
    <lineage>
        <taxon>Eukaryota</taxon>
        <taxon>Viridiplantae</taxon>
        <taxon>Streptophyta</taxon>
        <taxon>Embryophyta</taxon>
        <taxon>Tracheophyta</taxon>
        <taxon>Spermatophyta</taxon>
        <taxon>Magnoliopsida</taxon>
        <taxon>eudicotyledons</taxon>
        <taxon>Gunneridae</taxon>
        <taxon>Pentapetalae</taxon>
        <taxon>rosids</taxon>
        <taxon>malvids</taxon>
        <taxon>Sapindales</taxon>
        <taxon>Meliaceae</taxon>
        <taxon>Melia</taxon>
    </lineage>
</organism>
<name>A0ACC1XQD0_MELAZ</name>
<evidence type="ECO:0000313" key="1">
    <source>
        <dbReference type="EMBL" id="KAJ4713662.1"/>
    </source>
</evidence>